<reference evidence="2" key="2">
    <citation type="journal article" date="2023" name="BMC Genomics">
        <title>Pest status, molecular evolution, and epigenetic factors derived from the genome assembly of Frankliniella fusca, a thysanopteran phytovirus vector.</title>
        <authorList>
            <person name="Catto M.A."/>
            <person name="Labadie P.E."/>
            <person name="Jacobson A.L."/>
            <person name="Kennedy G.G."/>
            <person name="Srinivasan R."/>
            <person name="Hunt B.G."/>
        </authorList>
    </citation>
    <scope>NUCLEOTIDE SEQUENCE</scope>
    <source>
        <strain evidence="2">PL_HMW_Pooled</strain>
    </source>
</reference>
<dbReference type="EMBL" id="JAHWGI010000292">
    <property type="protein sequence ID" value="KAK3912216.1"/>
    <property type="molecule type" value="Genomic_DNA"/>
</dbReference>
<evidence type="ECO:0000256" key="1">
    <source>
        <dbReference type="SAM" id="SignalP"/>
    </source>
</evidence>
<dbReference type="InterPro" id="IPR005055">
    <property type="entry name" value="A10/PebIII"/>
</dbReference>
<dbReference type="InterPro" id="IPR036682">
    <property type="entry name" value="OS_D_A10/PebIII_sf"/>
</dbReference>
<dbReference type="Gene3D" id="1.10.2080.10">
    <property type="entry name" value="Insect odorant-binding protein A10/Ejaculatory bulb-specific protein 3"/>
    <property type="match status" value="1"/>
</dbReference>
<dbReference type="Pfam" id="PF03392">
    <property type="entry name" value="OS-D"/>
    <property type="match status" value="1"/>
</dbReference>
<keyword evidence="3" id="KW-1185">Reference proteome</keyword>
<keyword evidence="1" id="KW-0732">Signal</keyword>
<sequence>MVPLRTAVAVLVLAAVANAALVQRVRRDDDDDEKYTTRFDNVDLDEVLNSERLLTNYFRCIMDEGPCTPDAKELKRVIPEALGNKCAKCSERHRAGAEKVLTFLIKNRAAEWTRLEKKYDPTGQYRKLYEAEAAKRGLQI</sequence>
<dbReference type="AlphaFoldDB" id="A0AAE1L9Y8"/>
<proteinExistence type="predicted"/>
<comment type="caution">
    <text evidence="2">The sequence shown here is derived from an EMBL/GenBank/DDBJ whole genome shotgun (WGS) entry which is preliminary data.</text>
</comment>
<organism evidence="2 3">
    <name type="scientific">Frankliniella fusca</name>
    <dbReference type="NCBI Taxonomy" id="407009"/>
    <lineage>
        <taxon>Eukaryota</taxon>
        <taxon>Metazoa</taxon>
        <taxon>Ecdysozoa</taxon>
        <taxon>Arthropoda</taxon>
        <taxon>Hexapoda</taxon>
        <taxon>Insecta</taxon>
        <taxon>Pterygota</taxon>
        <taxon>Neoptera</taxon>
        <taxon>Paraneoptera</taxon>
        <taxon>Thysanoptera</taxon>
        <taxon>Terebrantia</taxon>
        <taxon>Thripoidea</taxon>
        <taxon>Thripidae</taxon>
        <taxon>Frankliniella</taxon>
    </lineage>
</organism>
<name>A0AAE1L9Y8_9NEOP</name>
<reference evidence="2" key="1">
    <citation type="submission" date="2021-07" db="EMBL/GenBank/DDBJ databases">
        <authorList>
            <person name="Catto M.A."/>
            <person name="Jacobson A."/>
            <person name="Kennedy G."/>
            <person name="Labadie P."/>
            <person name="Hunt B.G."/>
            <person name="Srinivasan R."/>
        </authorList>
    </citation>
    <scope>NUCLEOTIDE SEQUENCE</scope>
    <source>
        <strain evidence="2">PL_HMW_Pooled</strain>
        <tissue evidence="2">Head</tissue>
    </source>
</reference>
<protein>
    <submittedName>
        <fullName evidence="2">Odorant-binding protein A10</fullName>
    </submittedName>
</protein>
<accession>A0AAE1L9Y8</accession>
<feature type="signal peptide" evidence="1">
    <location>
        <begin position="1"/>
        <end position="19"/>
    </location>
</feature>
<dbReference type="Proteomes" id="UP001219518">
    <property type="component" value="Unassembled WGS sequence"/>
</dbReference>
<evidence type="ECO:0000313" key="3">
    <source>
        <dbReference type="Proteomes" id="UP001219518"/>
    </source>
</evidence>
<dbReference type="PANTHER" id="PTHR11257">
    <property type="entry name" value="CHEMOSENSORY PROTEIN-RELATED"/>
    <property type="match status" value="1"/>
</dbReference>
<gene>
    <name evidence="2" type="ORF">KUF71_021786</name>
</gene>
<evidence type="ECO:0000313" key="2">
    <source>
        <dbReference type="EMBL" id="KAK3912216.1"/>
    </source>
</evidence>
<dbReference type="SUPFAM" id="SSF100910">
    <property type="entry name" value="Chemosensory protein Csp2"/>
    <property type="match status" value="1"/>
</dbReference>
<dbReference type="PANTHER" id="PTHR11257:SF12">
    <property type="entry name" value="EJACULATORY BULB-SPECIFIC PROTEIN 3-RELATED"/>
    <property type="match status" value="1"/>
</dbReference>
<feature type="chain" id="PRO_5042031954" evidence="1">
    <location>
        <begin position="20"/>
        <end position="140"/>
    </location>
</feature>